<dbReference type="NCBIfam" id="TIGR02713">
    <property type="entry name" value="allophanate_hyd"/>
    <property type="match status" value="1"/>
</dbReference>
<feature type="domain" description="Amidase" evidence="1">
    <location>
        <begin position="10"/>
        <end position="417"/>
    </location>
</feature>
<dbReference type="EMBL" id="CP026652">
    <property type="protein sequence ID" value="AVH59700.1"/>
    <property type="molecule type" value="Genomic_DNA"/>
</dbReference>
<dbReference type="Pfam" id="PF01425">
    <property type="entry name" value="Amidase"/>
    <property type="match status" value="1"/>
</dbReference>
<proteinExistence type="predicted"/>
<dbReference type="Gene3D" id="3.90.1300.10">
    <property type="entry name" value="Amidase signature (AS) domain"/>
    <property type="match status" value="1"/>
</dbReference>
<dbReference type="GO" id="GO:0016787">
    <property type="term" value="F:hydrolase activity"/>
    <property type="evidence" value="ECO:0007669"/>
    <property type="project" value="UniProtKB-KW"/>
</dbReference>
<keyword evidence="3" id="KW-0378">Hydrolase</keyword>
<dbReference type="InterPro" id="IPR036928">
    <property type="entry name" value="AS_sf"/>
</dbReference>
<dbReference type="PANTHER" id="PTHR11895">
    <property type="entry name" value="TRANSAMIDASE"/>
    <property type="match status" value="1"/>
</dbReference>
<feature type="domain" description="Allophanate hydrolase C-terminal" evidence="2">
    <location>
        <begin position="429"/>
        <end position="550"/>
    </location>
</feature>
<dbReference type="Proteomes" id="UP000238413">
    <property type="component" value="Chromosome"/>
</dbReference>
<dbReference type="InterPro" id="IPR023631">
    <property type="entry name" value="Amidase_dom"/>
</dbReference>
<dbReference type="InterPro" id="IPR014085">
    <property type="entry name" value="Allophanate_hydrolase"/>
</dbReference>
<evidence type="ECO:0000259" key="2">
    <source>
        <dbReference type="Pfam" id="PF21986"/>
    </source>
</evidence>
<gene>
    <name evidence="3" type="primary">atzF</name>
    <name evidence="3" type="ORF">C4B68_32545</name>
</gene>
<name>A0ABM6SYC5_9ACTN</name>
<sequence length="552" mass="56932">MSSPALTRVRMAYARIEATDRPEIWIDLRPQAEVEQQARAIDERVAAGERLPLAGKLFAAKGNIDVAGLQTTAGCPAYAYTPEGDAPVVARLRAAGAIVLGTTNMDQFATGLVGTRSPYGAVRGALAPARVSGGSSSGSAVAVALGIVDLALGTDTAGSGRVPAAFNGIVGLKPTRGLVPTTGVVPACASLDCVTVFARTLPEAEQALAYMASPSGRDLPALPQRAPGPWRVAVPPTAQLGELDEGWAEAYEAAVEQLVAAGAEVRTLDLTPFSEAAAMLYGGAFVAERYTAVGSFVDKVIPEGGEGLDPTVAGIITGARDIPAHQLYADQERLAELRARAEAQLGDADALLLPTTPGHPTLAEVAADPLGANARLGRFTNSTNLFDQAAVAVPADTVDGLPFGVMLIGPAFTDERLARIARLLQPRLRIAVVGAHLSGQPLNPQLLALGAELDRTTTTAPEYRLHALSTTPPKPGLVHVGAEGGAAIEAEVWRLPAEGLGQLAGTLPRPMTLGSVLLADGTSVPGFLCEPSALEGAEDITAYGGWRAYLNN</sequence>
<dbReference type="RefSeq" id="WP_099500085.1">
    <property type="nucleotide sequence ID" value="NZ_CP026652.1"/>
</dbReference>
<dbReference type="InterPro" id="IPR000120">
    <property type="entry name" value="Amidase"/>
</dbReference>
<dbReference type="SUPFAM" id="SSF75304">
    <property type="entry name" value="Amidase signature (AS) enzymes"/>
    <property type="match status" value="1"/>
</dbReference>
<dbReference type="Gene3D" id="3.10.490.10">
    <property type="entry name" value="Gamma-glutamyl cyclotransferase-like"/>
    <property type="match status" value="1"/>
</dbReference>
<accession>A0ABM6SYC5</accession>
<evidence type="ECO:0000313" key="4">
    <source>
        <dbReference type="Proteomes" id="UP000238413"/>
    </source>
</evidence>
<dbReference type="InterPro" id="IPR053844">
    <property type="entry name" value="AH_C"/>
</dbReference>
<protein>
    <submittedName>
        <fullName evidence="3">Allophanate hydrolase</fullName>
    </submittedName>
</protein>
<dbReference type="Pfam" id="PF21986">
    <property type="entry name" value="AH_C"/>
    <property type="match status" value="1"/>
</dbReference>
<evidence type="ECO:0000259" key="1">
    <source>
        <dbReference type="Pfam" id="PF01425"/>
    </source>
</evidence>
<dbReference type="Gene3D" id="1.20.58.1700">
    <property type="match status" value="1"/>
</dbReference>
<reference evidence="3 4" key="1">
    <citation type="submission" date="2018-02" db="EMBL/GenBank/DDBJ databases">
        <title>Complete genome sequence of Streptomyces dengpaensis, the producer of angucyclines.</title>
        <authorList>
            <person name="Yumei L."/>
        </authorList>
    </citation>
    <scope>NUCLEOTIDE SEQUENCE [LARGE SCALE GENOMIC DNA]</scope>
    <source>
        <strain evidence="3 4">XZHG99</strain>
    </source>
</reference>
<organism evidence="3 4">
    <name type="scientific">Streptomyces dengpaensis</name>
    <dbReference type="NCBI Taxonomy" id="2049881"/>
    <lineage>
        <taxon>Bacteria</taxon>
        <taxon>Bacillati</taxon>
        <taxon>Actinomycetota</taxon>
        <taxon>Actinomycetes</taxon>
        <taxon>Kitasatosporales</taxon>
        <taxon>Streptomycetaceae</taxon>
        <taxon>Streptomyces</taxon>
    </lineage>
</organism>
<keyword evidence="4" id="KW-1185">Reference proteome</keyword>
<evidence type="ECO:0000313" key="3">
    <source>
        <dbReference type="EMBL" id="AVH59700.1"/>
    </source>
</evidence>
<dbReference type="PANTHER" id="PTHR11895:SF169">
    <property type="entry name" value="GLUTAMYL-TRNA(GLN) AMIDOTRANSFERASE"/>
    <property type="match status" value="1"/>
</dbReference>
<dbReference type="NCBIfam" id="NF006043">
    <property type="entry name" value="PRK08186.1"/>
    <property type="match status" value="1"/>
</dbReference>